<dbReference type="PANTHER" id="PTHR47782:SF1">
    <property type="entry name" value="PYRIMIDINE PATHWAY REGULATORY PROTEIN 1"/>
    <property type="match status" value="1"/>
</dbReference>
<keyword evidence="5" id="KW-0238">DNA-binding</keyword>
<dbReference type="GO" id="GO:0005634">
    <property type="term" value="C:nucleus"/>
    <property type="evidence" value="ECO:0007669"/>
    <property type="project" value="UniProtKB-SubCell"/>
</dbReference>
<comment type="subcellular location">
    <subcellularLocation>
        <location evidence="1">Nucleus</location>
    </subcellularLocation>
</comment>
<name>A0AAD4L235_9EURO</name>
<keyword evidence="2" id="KW-0479">Metal-binding</keyword>
<evidence type="ECO:0000256" key="5">
    <source>
        <dbReference type="ARBA" id="ARBA00023125"/>
    </source>
</evidence>
<evidence type="ECO:0000256" key="2">
    <source>
        <dbReference type="ARBA" id="ARBA00022723"/>
    </source>
</evidence>
<dbReference type="GeneID" id="70250210"/>
<dbReference type="GO" id="GO:0006351">
    <property type="term" value="P:DNA-templated transcription"/>
    <property type="evidence" value="ECO:0007669"/>
    <property type="project" value="InterPro"/>
</dbReference>
<evidence type="ECO:0000256" key="3">
    <source>
        <dbReference type="ARBA" id="ARBA00022833"/>
    </source>
</evidence>
<evidence type="ECO:0000256" key="6">
    <source>
        <dbReference type="ARBA" id="ARBA00023163"/>
    </source>
</evidence>
<dbReference type="EMBL" id="JAJTJA010000003">
    <property type="protein sequence ID" value="KAH8701804.1"/>
    <property type="molecule type" value="Genomic_DNA"/>
</dbReference>
<evidence type="ECO:0000256" key="4">
    <source>
        <dbReference type="ARBA" id="ARBA00023015"/>
    </source>
</evidence>
<dbReference type="RefSeq" id="XP_046075180.1">
    <property type="nucleotide sequence ID" value="XM_046219923.1"/>
</dbReference>
<dbReference type="AlphaFoldDB" id="A0AAD4L235"/>
<dbReference type="Proteomes" id="UP001201262">
    <property type="component" value="Unassembled WGS sequence"/>
</dbReference>
<dbReference type="GO" id="GO:0043565">
    <property type="term" value="F:sequence-specific DNA binding"/>
    <property type="evidence" value="ECO:0007669"/>
    <property type="project" value="TreeGrafter"/>
</dbReference>
<dbReference type="CDD" id="cd12148">
    <property type="entry name" value="fungal_TF_MHR"/>
    <property type="match status" value="1"/>
</dbReference>
<dbReference type="PANTHER" id="PTHR47782">
    <property type="entry name" value="ZN(II)2CYS6 TRANSCRIPTION FACTOR (EUROFUNG)-RELATED"/>
    <property type="match status" value="1"/>
</dbReference>
<sequence length="621" mass="70276">MAIIEPIGLSREQDRKMLPLATPLFLSSSPIPYLKINPQEYMKKPQLRESSARPINVSSVPRHVVDALLRHYCEIYRPQYPGIEEADLYAACDRVYNNKQPSDADVFYVHITLAISTNTLMHQNEVQAITVTIGFRKTAIAHLPQVGLSNPWERLQALQLLTHYGFLNPMDVDCCKCAEAATRLCLYIGLHHELPASIQANLDSATLNTRRRLFWHSYSIDSAGHTARCRPFLLPMSTITAKFPDFQSELSPTHHMWLLRQIESEITGTLYWPSHQFDKSHSSFDQWFATIHRRLIEWYNMVLQSIKLTETIEFYELHYHIQILRLNRPSPRCPNPTKEMCKKALTSSAALIRQFNMIEQMGKLFNLWHAAHFTIESGVCLLASILTGIEHTQQGQTHLAGDDIAILSRYIKTFSFLLGRISRRWPEIAEYTPVLDDICIRTLNALEQQSVGPGVDNTEDFLTLKQTINNLTLFPVLPWNSQQPSVDANIASRTIRNQTTEEISVPQPVGLSSEAEYAGMTTDEMYLVPAQNFEDPFLSHSFPYNAPGSDISPTDLAPINSTWLDSQLDTVQSSLTSADLYGLGALEPWTWDFAGMNSEQIIAELLDAGNNELLMTGVGDL</sequence>
<evidence type="ECO:0000256" key="1">
    <source>
        <dbReference type="ARBA" id="ARBA00004123"/>
    </source>
</evidence>
<evidence type="ECO:0000313" key="9">
    <source>
        <dbReference type="Proteomes" id="UP001201262"/>
    </source>
</evidence>
<reference evidence="8" key="1">
    <citation type="submission" date="2021-12" db="EMBL/GenBank/DDBJ databases">
        <title>Convergent genome expansion in fungi linked to evolution of root-endophyte symbiosis.</title>
        <authorList>
            <consortium name="DOE Joint Genome Institute"/>
            <person name="Ke Y.-H."/>
            <person name="Bonito G."/>
            <person name="Liao H.-L."/>
            <person name="Looney B."/>
            <person name="Rojas-Flechas A."/>
            <person name="Nash J."/>
            <person name="Hameed K."/>
            <person name="Schadt C."/>
            <person name="Martin F."/>
            <person name="Crous P.W."/>
            <person name="Miettinen O."/>
            <person name="Magnuson J.K."/>
            <person name="Labbe J."/>
            <person name="Jacobson D."/>
            <person name="Doktycz M.J."/>
            <person name="Veneault-Fourrey C."/>
            <person name="Kuo A."/>
            <person name="Mondo S."/>
            <person name="Calhoun S."/>
            <person name="Riley R."/>
            <person name="Ohm R."/>
            <person name="LaButti K."/>
            <person name="Andreopoulos B."/>
            <person name="Pangilinan J."/>
            <person name="Nolan M."/>
            <person name="Tritt A."/>
            <person name="Clum A."/>
            <person name="Lipzen A."/>
            <person name="Daum C."/>
            <person name="Barry K."/>
            <person name="Grigoriev I.V."/>
            <person name="Vilgalys R."/>
        </authorList>
    </citation>
    <scope>NUCLEOTIDE SEQUENCE</scope>
    <source>
        <strain evidence="8">PMI_201</strain>
    </source>
</reference>
<evidence type="ECO:0008006" key="10">
    <source>
        <dbReference type="Google" id="ProtNLM"/>
    </source>
</evidence>
<dbReference type="GO" id="GO:0000981">
    <property type="term" value="F:DNA-binding transcription factor activity, RNA polymerase II-specific"/>
    <property type="evidence" value="ECO:0007669"/>
    <property type="project" value="TreeGrafter"/>
</dbReference>
<proteinExistence type="predicted"/>
<dbReference type="GO" id="GO:0045944">
    <property type="term" value="P:positive regulation of transcription by RNA polymerase II"/>
    <property type="evidence" value="ECO:0007669"/>
    <property type="project" value="TreeGrafter"/>
</dbReference>
<evidence type="ECO:0000256" key="7">
    <source>
        <dbReference type="ARBA" id="ARBA00023242"/>
    </source>
</evidence>
<keyword evidence="3" id="KW-0862">Zinc</keyword>
<keyword evidence="7" id="KW-0539">Nucleus</keyword>
<comment type="caution">
    <text evidence="8">The sequence shown here is derived from an EMBL/GenBank/DDBJ whole genome shotgun (WGS) entry which is preliminary data.</text>
</comment>
<dbReference type="GO" id="GO:0008270">
    <property type="term" value="F:zinc ion binding"/>
    <property type="evidence" value="ECO:0007669"/>
    <property type="project" value="InterPro"/>
</dbReference>
<organism evidence="8 9">
    <name type="scientific">Talaromyces proteolyticus</name>
    <dbReference type="NCBI Taxonomy" id="1131652"/>
    <lineage>
        <taxon>Eukaryota</taxon>
        <taxon>Fungi</taxon>
        <taxon>Dikarya</taxon>
        <taxon>Ascomycota</taxon>
        <taxon>Pezizomycotina</taxon>
        <taxon>Eurotiomycetes</taxon>
        <taxon>Eurotiomycetidae</taxon>
        <taxon>Eurotiales</taxon>
        <taxon>Trichocomaceae</taxon>
        <taxon>Talaromyces</taxon>
        <taxon>Talaromyces sect. Bacilispori</taxon>
    </lineage>
</organism>
<accession>A0AAD4L235</accession>
<keyword evidence="6" id="KW-0804">Transcription</keyword>
<protein>
    <recommendedName>
        <fullName evidence="10">Transcription factor domain-containing protein</fullName>
    </recommendedName>
</protein>
<keyword evidence="4" id="KW-0805">Transcription regulation</keyword>
<gene>
    <name evidence="8" type="ORF">BGW36DRAFT_424108</name>
</gene>
<evidence type="ECO:0000313" key="8">
    <source>
        <dbReference type="EMBL" id="KAH8701804.1"/>
    </source>
</evidence>
<keyword evidence="9" id="KW-1185">Reference proteome</keyword>
<dbReference type="InterPro" id="IPR052202">
    <property type="entry name" value="Yeast_MetPath_Reg"/>
</dbReference>